<evidence type="ECO:0000313" key="2">
    <source>
        <dbReference type="Proteomes" id="UP000447833"/>
    </source>
</evidence>
<dbReference type="Pfam" id="PF13563">
    <property type="entry name" value="2_5_RNA_ligase2"/>
    <property type="match status" value="1"/>
</dbReference>
<organism evidence="1 2">
    <name type="scientific">Guptibacillus hwajinpoensis</name>
    <dbReference type="NCBI Taxonomy" id="208199"/>
    <lineage>
        <taxon>Bacteria</taxon>
        <taxon>Bacillati</taxon>
        <taxon>Bacillota</taxon>
        <taxon>Bacilli</taxon>
        <taxon>Bacillales</taxon>
        <taxon>Guptibacillaceae</taxon>
        <taxon>Guptibacillus</taxon>
    </lineage>
</organism>
<sequence length="184" mass="21252">MLMPFFIAVLPPPQVMNQIQSFRQKWDYTQTSPPHITVKASSGLTATEDWVPKIEQICRGFPAFELKLGAPATFGTSVLFNTVLCKEIITLHLLFVDAIKPSLHEQKQHYEVTDFIPHLTIVQKNKQMTDDQFFNIKQDAEHTLDEFEPFIVPSVHIFSMNKSHTYTPVLELPLRPLKKRNFLM</sequence>
<gene>
    <name evidence="1" type="ORF">GLW07_12615</name>
</gene>
<dbReference type="EMBL" id="WMEY01000003">
    <property type="protein sequence ID" value="MYL64194.1"/>
    <property type="molecule type" value="Genomic_DNA"/>
</dbReference>
<proteinExistence type="predicted"/>
<evidence type="ECO:0000313" key="1">
    <source>
        <dbReference type="EMBL" id="MYL64194.1"/>
    </source>
</evidence>
<name>A0A845F0C2_9BACL</name>
<evidence type="ECO:0008006" key="3">
    <source>
        <dbReference type="Google" id="ProtNLM"/>
    </source>
</evidence>
<dbReference type="Gene3D" id="3.90.1140.10">
    <property type="entry name" value="Cyclic phosphodiesterase"/>
    <property type="match status" value="1"/>
</dbReference>
<accession>A0A845F0C2</accession>
<protein>
    <recommendedName>
        <fullName evidence="3">2'-5' RNA ligase family protein</fullName>
    </recommendedName>
</protein>
<reference evidence="1 2" key="1">
    <citation type="submission" date="2019-11" db="EMBL/GenBank/DDBJ databases">
        <title>Genome sequences of 17 halophilic strains isolated from different environments.</title>
        <authorList>
            <person name="Furrow R.E."/>
        </authorList>
    </citation>
    <scope>NUCLEOTIDE SEQUENCE [LARGE SCALE GENOMIC DNA]</scope>
    <source>
        <strain evidence="1 2">22506_14_FS</strain>
    </source>
</reference>
<dbReference type="InterPro" id="IPR009097">
    <property type="entry name" value="Cyclic_Pdiesterase"/>
</dbReference>
<dbReference type="Proteomes" id="UP000447833">
    <property type="component" value="Unassembled WGS sequence"/>
</dbReference>
<comment type="caution">
    <text evidence="1">The sequence shown here is derived from an EMBL/GenBank/DDBJ whole genome shotgun (WGS) entry which is preliminary data.</text>
</comment>
<dbReference type="SUPFAM" id="SSF55144">
    <property type="entry name" value="LigT-like"/>
    <property type="match status" value="1"/>
</dbReference>
<dbReference type="AlphaFoldDB" id="A0A845F0C2"/>